<dbReference type="InterPro" id="IPR036396">
    <property type="entry name" value="Cyt_P450_sf"/>
</dbReference>
<keyword evidence="4" id="KW-1133">Transmembrane helix</keyword>
<dbReference type="RefSeq" id="XP_038072756.1">
    <property type="nucleotide sequence ID" value="XM_038216828.1"/>
</dbReference>
<proteinExistence type="inferred from homology"/>
<keyword evidence="3" id="KW-0503">Monooxygenase</keyword>
<keyword evidence="4" id="KW-0472">Membrane</keyword>
<dbReference type="PROSITE" id="PS00086">
    <property type="entry name" value="CYTOCHROME_P450"/>
    <property type="match status" value="1"/>
</dbReference>
<dbReference type="InterPro" id="IPR039983">
    <property type="entry name" value="CYP46A1"/>
</dbReference>
<sequence>MDMSVVAVLLVGVAGVLTMCVLCGFLACVLYLHYLHEKYAHIPASPRKGFFSGHQRIWGGFRKQNRCFDDMLLDMMRECGSVFHVFIYFVPFVIVLEADFVREMLCKNDHRKPLAFYRDLMKVCGTRFVGSGLVTQLDPIKHAKRRAMFNPAFHRKYLQSLMGQFNAGADVLVEKLSQKADGKTEVAMLDELNRATLDVIAKVAFDLELKREPDGDYPLYRAMKTILKGMSASYENSFIELSPFAADRQLRREVRQAIHVIRELGRECIEGRRDAIQRGQTVPQDILTYILEETKGLSAEESIPMEDMIDEFTTFFLAGQETTANLLSFTLLELGNHPDVLHRVRTEVQAVVGEGRVEYEDINKLDYMMQVLKETLRLWPPATVTSREMSYDVTVNGFKIPAKTSVVTSTYVMARMEKYFHNPLEFDPDRFKISETRPGSYIPFSLGSRSCIGQQFALIEARVLLAKLLQKFNFTLLPGQEHALLEDITLKPKYGCKNYITLLE</sequence>
<keyword evidence="2 3" id="KW-0349">Heme</keyword>
<dbReference type="PANTHER" id="PTHR24293">
    <property type="entry name" value="CYTOCHROME P450 FAMILY 46 SUBFAMILY A"/>
    <property type="match status" value="1"/>
</dbReference>
<feature type="transmembrane region" description="Helical" evidence="4">
    <location>
        <begin position="6"/>
        <end position="32"/>
    </location>
</feature>
<dbReference type="GO" id="GO:0020037">
    <property type="term" value="F:heme binding"/>
    <property type="evidence" value="ECO:0007669"/>
    <property type="project" value="InterPro"/>
</dbReference>
<keyword evidence="6" id="KW-1185">Reference proteome</keyword>
<comment type="similarity">
    <text evidence="1 3">Belongs to the cytochrome P450 family.</text>
</comment>
<evidence type="ECO:0008006" key="7">
    <source>
        <dbReference type="Google" id="ProtNLM"/>
    </source>
</evidence>
<evidence type="ECO:0000256" key="1">
    <source>
        <dbReference type="ARBA" id="ARBA00010617"/>
    </source>
</evidence>
<dbReference type="GO" id="GO:0005506">
    <property type="term" value="F:iron ion binding"/>
    <property type="evidence" value="ECO:0007669"/>
    <property type="project" value="InterPro"/>
</dbReference>
<name>A0A914B9G8_PATMI</name>
<dbReference type="AlphaFoldDB" id="A0A914B9G8"/>
<dbReference type="Pfam" id="PF00067">
    <property type="entry name" value="p450"/>
    <property type="match status" value="1"/>
</dbReference>
<keyword evidence="3" id="KW-0560">Oxidoreductase</keyword>
<keyword evidence="2 3" id="KW-0408">Iron</keyword>
<dbReference type="PRINTS" id="PR00463">
    <property type="entry name" value="EP450I"/>
</dbReference>
<evidence type="ECO:0000313" key="5">
    <source>
        <dbReference type="EnsemblMetazoa" id="XP_038072756.1"/>
    </source>
</evidence>
<organism evidence="5 6">
    <name type="scientific">Patiria miniata</name>
    <name type="common">Bat star</name>
    <name type="synonym">Asterina miniata</name>
    <dbReference type="NCBI Taxonomy" id="46514"/>
    <lineage>
        <taxon>Eukaryota</taxon>
        <taxon>Metazoa</taxon>
        <taxon>Echinodermata</taxon>
        <taxon>Eleutherozoa</taxon>
        <taxon>Asterozoa</taxon>
        <taxon>Asteroidea</taxon>
        <taxon>Valvatacea</taxon>
        <taxon>Valvatida</taxon>
        <taxon>Asterinidae</taxon>
        <taxon>Patiria</taxon>
    </lineage>
</organism>
<dbReference type="Gene3D" id="1.10.630.10">
    <property type="entry name" value="Cytochrome P450"/>
    <property type="match status" value="1"/>
</dbReference>
<feature type="binding site" description="axial binding residue" evidence="2">
    <location>
        <position position="451"/>
    </location>
    <ligand>
        <name>heme</name>
        <dbReference type="ChEBI" id="CHEBI:30413"/>
    </ligand>
    <ligandPart>
        <name>Fe</name>
        <dbReference type="ChEBI" id="CHEBI:18248"/>
    </ligandPart>
</feature>
<accession>A0A914B9G8</accession>
<keyword evidence="2 3" id="KW-0479">Metal-binding</keyword>
<comment type="cofactor">
    <cofactor evidence="2">
        <name>heme</name>
        <dbReference type="ChEBI" id="CHEBI:30413"/>
    </cofactor>
</comment>
<protein>
    <recommendedName>
        <fullName evidence="7">Cholesterol 24-hydroxylase</fullName>
    </recommendedName>
</protein>
<dbReference type="OrthoDB" id="1470350at2759"/>
<dbReference type="GeneID" id="119741138"/>
<dbReference type="OMA" id="HAMSTIM"/>
<dbReference type="CDD" id="cd20613">
    <property type="entry name" value="CYP46A1-like"/>
    <property type="match status" value="1"/>
</dbReference>
<evidence type="ECO:0000256" key="2">
    <source>
        <dbReference type="PIRSR" id="PIRSR602401-1"/>
    </source>
</evidence>
<dbReference type="Proteomes" id="UP000887568">
    <property type="component" value="Unplaced"/>
</dbReference>
<dbReference type="EnsemblMetazoa" id="XM_038216828.1">
    <property type="protein sequence ID" value="XP_038072756.1"/>
    <property type="gene ID" value="LOC119741138"/>
</dbReference>
<evidence type="ECO:0000256" key="4">
    <source>
        <dbReference type="SAM" id="Phobius"/>
    </source>
</evidence>
<dbReference type="InterPro" id="IPR017972">
    <property type="entry name" value="Cyt_P450_CS"/>
</dbReference>
<feature type="transmembrane region" description="Helical" evidence="4">
    <location>
        <begin position="81"/>
        <end position="101"/>
    </location>
</feature>
<dbReference type="GO" id="GO:0033781">
    <property type="term" value="F:cholesterol 24-hydroxylase activity"/>
    <property type="evidence" value="ECO:0007669"/>
    <property type="project" value="InterPro"/>
</dbReference>
<keyword evidence="4" id="KW-0812">Transmembrane</keyword>
<reference evidence="5" key="1">
    <citation type="submission" date="2022-11" db="UniProtKB">
        <authorList>
            <consortium name="EnsemblMetazoa"/>
        </authorList>
    </citation>
    <scope>IDENTIFICATION</scope>
</reference>
<dbReference type="InterPro" id="IPR001128">
    <property type="entry name" value="Cyt_P450"/>
</dbReference>
<dbReference type="PANTHER" id="PTHR24293:SF0">
    <property type="entry name" value="CYP46A1 PROTEIN-RELATED"/>
    <property type="match status" value="1"/>
</dbReference>
<dbReference type="SUPFAM" id="SSF48264">
    <property type="entry name" value="Cytochrome P450"/>
    <property type="match status" value="1"/>
</dbReference>
<evidence type="ECO:0000313" key="6">
    <source>
        <dbReference type="Proteomes" id="UP000887568"/>
    </source>
</evidence>
<dbReference type="InterPro" id="IPR002401">
    <property type="entry name" value="Cyt_P450_E_grp-I"/>
</dbReference>
<dbReference type="PRINTS" id="PR00385">
    <property type="entry name" value="P450"/>
</dbReference>
<evidence type="ECO:0000256" key="3">
    <source>
        <dbReference type="RuleBase" id="RU000461"/>
    </source>
</evidence>
<dbReference type="GO" id="GO:0006707">
    <property type="term" value="P:cholesterol catabolic process"/>
    <property type="evidence" value="ECO:0007669"/>
    <property type="project" value="InterPro"/>
</dbReference>